<feature type="signal peptide" evidence="2">
    <location>
        <begin position="1"/>
        <end position="21"/>
    </location>
</feature>
<comment type="caution">
    <text evidence="3">The sequence shown here is derived from an EMBL/GenBank/DDBJ whole genome shotgun (WGS) entry which is preliminary data.</text>
</comment>
<proteinExistence type="predicted"/>
<keyword evidence="4" id="KW-1185">Reference proteome</keyword>
<evidence type="ECO:0000256" key="2">
    <source>
        <dbReference type="SAM" id="SignalP"/>
    </source>
</evidence>
<dbReference type="EMBL" id="PIOC01000017">
    <property type="protein sequence ID" value="RDW18215.1"/>
    <property type="molecule type" value="Genomic_DNA"/>
</dbReference>
<evidence type="ECO:0000256" key="1">
    <source>
        <dbReference type="SAM" id="MobiDB-lite"/>
    </source>
</evidence>
<feature type="compositionally biased region" description="Low complexity" evidence="1">
    <location>
        <begin position="59"/>
        <end position="68"/>
    </location>
</feature>
<evidence type="ECO:0000313" key="4">
    <source>
        <dbReference type="Proteomes" id="UP000257143"/>
    </source>
</evidence>
<organism evidence="3 4">
    <name type="scientific">Oceanobacillus arenosus</name>
    <dbReference type="NCBI Taxonomy" id="1229153"/>
    <lineage>
        <taxon>Bacteria</taxon>
        <taxon>Bacillati</taxon>
        <taxon>Bacillota</taxon>
        <taxon>Bacilli</taxon>
        <taxon>Bacillales</taxon>
        <taxon>Bacillaceae</taxon>
        <taxon>Oceanobacillus</taxon>
    </lineage>
</organism>
<dbReference type="OrthoDB" id="2138638at2"/>
<feature type="chain" id="PRO_5038662625" description="Lipoprotein" evidence="2">
    <location>
        <begin position="22"/>
        <end position="242"/>
    </location>
</feature>
<dbReference type="AlphaFoldDB" id="A0A3D8PTB4"/>
<dbReference type="Proteomes" id="UP000257143">
    <property type="component" value="Unassembled WGS sequence"/>
</dbReference>
<evidence type="ECO:0008006" key="5">
    <source>
        <dbReference type="Google" id="ProtNLM"/>
    </source>
</evidence>
<feature type="compositionally biased region" description="Acidic residues" evidence="1">
    <location>
        <begin position="41"/>
        <end position="58"/>
    </location>
</feature>
<gene>
    <name evidence="3" type="ORF">CWR48_11555</name>
</gene>
<reference evidence="4" key="1">
    <citation type="submission" date="2017-11" db="EMBL/GenBank/DDBJ databases">
        <authorList>
            <person name="Zhu W."/>
        </authorList>
    </citation>
    <scope>NUCLEOTIDE SEQUENCE [LARGE SCALE GENOMIC DNA]</scope>
    <source>
        <strain evidence="4">CAU 1183</strain>
    </source>
</reference>
<protein>
    <recommendedName>
        <fullName evidence="5">Lipoprotein</fullName>
    </recommendedName>
</protein>
<accession>A0A3D8PTB4</accession>
<feature type="compositionally biased region" description="Polar residues" evidence="1">
    <location>
        <begin position="28"/>
        <end position="40"/>
    </location>
</feature>
<feature type="compositionally biased region" description="Polar residues" evidence="1">
    <location>
        <begin position="89"/>
        <end position="98"/>
    </location>
</feature>
<sequence length="242" mass="26843">MSKKITFIMVILLVIMLAACQKDDQTESKANNDQSNQSNTEEVDSEDQTVDTGEEPANEDTSSSNDSSISEDSESSSKVDVDDESDASTSEPIGQGTNPVKEESYSSEEEAINAIEGYHEIEQTNVDLGHEIKGFVEGAAGHQYVSWNEGNWLIEIDFPSDPQYAVSDYEDGKSMAKAIVNYLEDHMLRPPDQRGIIKINGFSDSAETWIRWQQGTTVYEIDQKTSDPIEVLQIAVDQTDNQ</sequence>
<evidence type="ECO:0000313" key="3">
    <source>
        <dbReference type="EMBL" id="RDW18215.1"/>
    </source>
</evidence>
<dbReference type="RefSeq" id="WP_115773396.1">
    <property type="nucleotide sequence ID" value="NZ_PIOC01000017.1"/>
</dbReference>
<keyword evidence="2" id="KW-0732">Signal</keyword>
<feature type="region of interest" description="Disordered" evidence="1">
    <location>
        <begin position="23"/>
        <end position="109"/>
    </location>
</feature>
<dbReference type="PROSITE" id="PS51257">
    <property type="entry name" value="PROKAR_LIPOPROTEIN"/>
    <property type="match status" value="1"/>
</dbReference>
<name>A0A3D8PTB4_9BACI</name>